<sequence>MKKKLIIVSNESDRKYATYLQQLISAFDDSDDKQVGTKDGSVDAVVWDEKHYRDNLNCLNSTNHILFIGDNESAREARSNMNVKFYAVGMSYGWLGAQAYMLVDDGSLNKDNYGEFKELCEKYGKTFKKELDLHFSPSEAEQQNQQAKPDDAIALLPVPLAFLSPVLGVASAAAIHGQAAVNIAGQALAKAGDMLQAAEAKDQQYSLLTLILYMDGLTEFLGE</sequence>
<name>A0A6F8SKE4_9ACTN</name>
<evidence type="ECO:0000313" key="1">
    <source>
        <dbReference type="EMBL" id="BCA87916.1"/>
    </source>
</evidence>
<dbReference type="RefSeq" id="WP_173111875.1">
    <property type="nucleotide sequence ID" value="NZ_AP022829.1"/>
</dbReference>
<evidence type="ECO:0000313" key="2">
    <source>
        <dbReference type="Proteomes" id="UP000501727"/>
    </source>
</evidence>
<protein>
    <submittedName>
        <fullName evidence="1">Uncharacterized protein</fullName>
    </submittedName>
</protein>
<proteinExistence type="predicted"/>
<reference evidence="2" key="1">
    <citation type="journal article" date="2020" name="Microbiol. Resour. Announc.">
        <title>Complete Genome Sequence of Adlercreutzia sp. Strain 8CFCBH1, a Potent Producer of Equol, Isolated from Healthy Japanese Feces.</title>
        <authorList>
            <person name="Ogata Y."/>
            <person name="Sakamoto M."/>
            <person name="Ohkuma M."/>
            <person name="Hattori M."/>
            <person name="Suda W."/>
        </authorList>
    </citation>
    <scope>NUCLEOTIDE SEQUENCE [LARGE SCALE GENOMIC DNA]</scope>
    <source>
        <strain evidence="2">8CFCBH1</strain>
    </source>
</reference>
<dbReference type="EMBL" id="AP022829">
    <property type="protein sequence ID" value="BCA87916.1"/>
    <property type="molecule type" value="Genomic_DNA"/>
</dbReference>
<dbReference type="KEGG" id="ahat:ADCFC_05350"/>
<gene>
    <name evidence="1" type="ORF">ADCFC_04150</name>
</gene>
<organism evidence="1 2">
    <name type="scientific">Adlercreutzia hattorii</name>
    <dbReference type="NCBI Taxonomy" id="2707299"/>
    <lineage>
        <taxon>Bacteria</taxon>
        <taxon>Bacillati</taxon>
        <taxon>Actinomycetota</taxon>
        <taxon>Coriobacteriia</taxon>
        <taxon>Eggerthellales</taxon>
        <taxon>Eggerthellaceae</taxon>
        <taxon>Adlercreutzia</taxon>
    </lineage>
</organism>
<keyword evidence="2" id="KW-1185">Reference proteome</keyword>
<dbReference type="Proteomes" id="UP000501727">
    <property type="component" value="Chromosome"/>
</dbReference>
<reference evidence="2" key="2">
    <citation type="submission" date="2020-03" db="EMBL/GenBank/DDBJ databases">
        <title>Complete Genome Sequence of Adlercreutzia sp. strain 8CFCBH1 Producing Equol, Isolated from Healthy Japanese Feces.</title>
        <authorList>
            <person name="Ogata Y."/>
            <person name="Sakamoto M."/>
            <person name="Ohkuma M."/>
            <person name="Hattori M."/>
            <person name="Suda W."/>
        </authorList>
    </citation>
    <scope>NUCLEOTIDE SEQUENCE [LARGE SCALE GENOMIC DNA]</scope>
    <source>
        <strain evidence="2">8CFCBH1</strain>
    </source>
</reference>
<dbReference type="AlphaFoldDB" id="A0A6F8SKE4"/>
<accession>A0A6F8SKE4</accession>